<dbReference type="HOGENOM" id="CLU_020492_1_1_1"/>
<dbReference type="OrthoDB" id="10029320at2759"/>
<accession>S3DUB6</accession>
<dbReference type="InterPro" id="IPR001128">
    <property type="entry name" value="Cyt_P450"/>
</dbReference>
<evidence type="ECO:0000256" key="2">
    <source>
        <dbReference type="ARBA" id="ARBA00010617"/>
    </source>
</evidence>
<evidence type="ECO:0000313" key="8">
    <source>
        <dbReference type="Proteomes" id="UP000016922"/>
    </source>
</evidence>
<dbReference type="Gene3D" id="1.10.630.10">
    <property type="entry name" value="Cytochrome P450"/>
    <property type="match status" value="1"/>
</dbReference>
<dbReference type="eggNOG" id="KOG0157">
    <property type="taxonomic scope" value="Eukaryota"/>
</dbReference>
<dbReference type="GeneID" id="19470297"/>
<evidence type="ECO:0000256" key="6">
    <source>
        <dbReference type="SAM" id="Phobius"/>
    </source>
</evidence>
<dbReference type="PRINTS" id="PR00463">
    <property type="entry name" value="EP450I"/>
</dbReference>
<keyword evidence="6" id="KW-1133">Transmembrane helix</keyword>
<dbReference type="InterPro" id="IPR002401">
    <property type="entry name" value="Cyt_P450_E_grp-I"/>
</dbReference>
<sequence length="540" mass="60734">MVLGMVAGALSALAIAFILNFCVNFYNHRRWFRGLPQPPHSFLWGHLKIMGEAAAAAPPDCHPQVYLTSIAQKYKLKGVFYIDLWPISTPMVVLIDPAVMTQVQVTQVLPMHPMSEDFMKPIVGPDNIASSNGAVWKLVHNSITPAFSWSHIRNLSAVVIDECDTFRSRLDMLAETEKTFSMETVGSQLIFDVIARIVYSFSLNAQGTGSQDLEDLRGMVKLAHVQLSWNPIAKFKAIFSRRALHRRLGVSVSTQIQQRLKVLTDDQIVPHRKNPHSILDLMLREHLEQEDLVGNKKNSTELSPEYMKILITNIKALLLGGQGTTSDTLCYIYMLLSKSPEVVAKLREEHTRVFAPSFNETIDILQTKPSKLDELDYTTAVIRETLRLFPIGFGVRQAADGATVAWNSTKYPIDNGIAVVSNAHSLHYDPEYFPSASTFNPERFIDPATAVHAKNNMWTFYRGPRACLGQNLAVDELRIILLETIRDYEFECVNLQPNEKQKVAWSDLDETFGDICFQKIGLGAQVRDGMIMRVKKVGTN</sequence>
<feature type="transmembrane region" description="Helical" evidence="6">
    <location>
        <begin position="6"/>
        <end position="26"/>
    </location>
</feature>
<keyword evidence="3 5" id="KW-0479">Metal-binding</keyword>
<comment type="cofactor">
    <cofactor evidence="1 5">
        <name>heme</name>
        <dbReference type="ChEBI" id="CHEBI:30413"/>
    </cofactor>
</comment>
<organism evidence="7 8">
    <name type="scientific">Glarea lozoyensis (strain ATCC 20868 / MF5171)</name>
    <dbReference type="NCBI Taxonomy" id="1116229"/>
    <lineage>
        <taxon>Eukaryota</taxon>
        <taxon>Fungi</taxon>
        <taxon>Dikarya</taxon>
        <taxon>Ascomycota</taxon>
        <taxon>Pezizomycotina</taxon>
        <taxon>Leotiomycetes</taxon>
        <taxon>Helotiales</taxon>
        <taxon>Helotiaceae</taxon>
        <taxon>Glarea</taxon>
    </lineage>
</organism>
<dbReference type="SUPFAM" id="SSF48264">
    <property type="entry name" value="Cytochrome P450"/>
    <property type="match status" value="1"/>
</dbReference>
<dbReference type="Pfam" id="PF00067">
    <property type="entry name" value="p450"/>
    <property type="match status" value="1"/>
</dbReference>
<evidence type="ECO:0000256" key="5">
    <source>
        <dbReference type="PIRSR" id="PIRSR602401-1"/>
    </source>
</evidence>
<dbReference type="Proteomes" id="UP000016922">
    <property type="component" value="Unassembled WGS sequence"/>
</dbReference>
<proteinExistence type="inferred from homology"/>
<dbReference type="EMBL" id="KE145354">
    <property type="protein sequence ID" value="EPE35556.1"/>
    <property type="molecule type" value="Genomic_DNA"/>
</dbReference>
<comment type="similarity">
    <text evidence="2">Belongs to the cytochrome P450 family.</text>
</comment>
<dbReference type="PRINTS" id="PR00385">
    <property type="entry name" value="P450"/>
</dbReference>
<dbReference type="AlphaFoldDB" id="S3DUB6"/>
<protein>
    <submittedName>
        <fullName evidence="7">Cytochrome P450</fullName>
    </submittedName>
</protein>
<keyword evidence="8" id="KW-1185">Reference proteome</keyword>
<keyword evidence="5" id="KW-0349">Heme</keyword>
<dbReference type="PANTHER" id="PTHR24305:SF232">
    <property type="entry name" value="P450, PUTATIVE (EUROFUNG)-RELATED"/>
    <property type="match status" value="1"/>
</dbReference>
<evidence type="ECO:0000256" key="1">
    <source>
        <dbReference type="ARBA" id="ARBA00001971"/>
    </source>
</evidence>
<dbReference type="PANTHER" id="PTHR24305">
    <property type="entry name" value="CYTOCHROME P450"/>
    <property type="match status" value="1"/>
</dbReference>
<dbReference type="GO" id="GO:0004497">
    <property type="term" value="F:monooxygenase activity"/>
    <property type="evidence" value="ECO:0007669"/>
    <property type="project" value="InterPro"/>
</dbReference>
<keyword evidence="6" id="KW-0472">Membrane</keyword>
<name>S3DUB6_GLAL2</name>
<gene>
    <name evidence="7" type="ORF">GLAREA_11256</name>
</gene>
<keyword evidence="6" id="KW-0812">Transmembrane</keyword>
<feature type="binding site" description="axial binding residue" evidence="5">
    <location>
        <position position="467"/>
    </location>
    <ligand>
        <name>heme</name>
        <dbReference type="ChEBI" id="CHEBI:30413"/>
    </ligand>
    <ligandPart>
        <name>Fe</name>
        <dbReference type="ChEBI" id="CHEBI:18248"/>
    </ligandPart>
</feature>
<keyword evidence="4 5" id="KW-0408">Iron</keyword>
<dbReference type="GO" id="GO:0005506">
    <property type="term" value="F:iron ion binding"/>
    <property type="evidence" value="ECO:0007669"/>
    <property type="project" value="InterPro"/>
</dbReference>
<dbReference type="KEGG" id="glz:GLAREA_11256"/>
<dbReference type="InterPro" id="IPR036396">
    <property type="entry name" value="Cyt_P450_sf"/>
</dbReference>
<dbReference type="RefSeq" id="XP_008077635.1">
    <property type="nucleotide sequence ID" value="XM_008079444.1"/>
</dbReference>
<evidence type="ECO:0000256" key="3">
    <source>
        <dbReference type="ARBA" id="ARBA00022723"/>
    </source>
</evidence>
<dbReference type="OMA" id="FPRHAWR"/>
<evidence type="ECO:0000313" key="7">
    <source>
        <dbReference type="EMBL" id="EPE35556.1"/>
    </source>
</evidence>
<reference evidence="7 8" key="1">
    <citation type="journal article" date="2013" name="BMC Genomics">
        <title>Genomics-driven discovery of the pneumocandin biosynthetic gene cluster in the fungus Glarea lozoyensis.</title>
        <authorList>
            <person name="Chen L."/>
            <person name="Yue Q."/>
            <person name="Zhang X."/>
            <person name="Xiang M."/>
            <person name="Wang C."/>
            <person name="Li S."/>
            <person name="Che Y."/>
            <person name="Ortiz-Lopez F.J."/>
            <person name="Bills G.F."/>
            <person name="Liu X."/>
            <person name="An Z."/>
        </authorList>
    </citation>
    <scope>NUCLEOTIDE SEQUENCE [LARGE SCALE GENOMIC DNA]</scope>
    <source>
        <strain evidence="8">ATCC 20868 / MF5171</strain>
    </source>
</reference>
<dbReference type="GO" id="GO:0016705">
    <property type="term" value="F:oxidoreductase activity, acting on paired donors, with incorporation or reduction of molecular oxygen"/>
    <property type="evidence" value="ECO:0007669"/>
    <property type="project" value="InterPro"/>
</dbReference>
<dbReference type="InterPro" id="IPR050121">
    <property type="entry name" value="Cytochrome_P450_monoxygenase"/>
</dbReference>
<evidence type="ECO:0000256" key="4">
    <source>
        <dbReference type="ARBA" id="ARBA00023004"/>
    </source>
</evidence>
<dbReference type="GO" id="GO:0020037">
    <property type="term" value="F:heme binding"/>
    <property type="evidence" value="ECO:0007669"/>
    <property type="project" value="InterPro"/>
</dbReference>
<dbReference type="STRING" id="1116229.S3DUB6"/>